<evidence type="ECO:0000256" key="5">
    <source>
        <dbReference type="ARBA" id="ARBA00022989"/>
    </source>
</evidence>
<evidence type="ECO:0000256" key="4">
    <source>
        <dbReference type="ARBA" id="ARBA00022741"/>
    </source>
</evidence>
<protein>
    <submittedName>
        <fullName evidence="10">DUF5706 domain-containing protein</fullName>
    </submittedName>
</protein>
<proteinExistence type="predicted"/>
<evidence type="ECO:0000256" key="6">
    <source>
        <dbReference type="ARBA" id="ARBA00023118"/>
    </source>
</evidence>
<evidence type="ECO:0000256" key="7">
    <source>
        <dbReference type="ARBA" id="ARBA00023136"/>
    </source>
</evidence>
<keyword evidence="5 8" id="KW-1133">Transmembrane helix</keyword>
<comment type="caution">
    <text evidence="10">The sequence shown here is derived from an EMBL/GenBank/DDBJ whole genome shotgun (WGS) entry which is preliminary data.</text>
</comment>
<evidence type="ECO:0000259" key="9">
    <source>
        <dbReference type="Pfam" id="PF18967"/>
    </source>
</evidence>
<evidence type="ECO:0000313" key="10">
    <source>
        <dbReference type="EMBL" id="MCW3796747.1"/>
    </source>
</evidence>
<dbReference type="Proteomes" id="UP001526246">
    <property type="component" value="Unassembled WGS sequence"/>
</dbReference>
<name>A0ABT3JCE0_9SPHN</name>
<feature type="transmembrane region" description="Helical" evidence="8">
    <location>
        <begin position="157"/>
        <end position="178"/>
    </location>
</feature>
<reference evidence="10 11" key="1">
    <citation type="submission" date="2022-10" db="EMBL/GenBank/DDBJ databases">
        <title>Sphingomonas sp.</title>
        <authorList>
            <person name="Jin C."/>
        </authorList>
    </citation>
    <scope>NUCLEOTIDE SEQUENCE [LARGE SCALE GENOMIC DNA]</scope>
    <source>
        <strain evidence="10 11">BN140010</strain>
    </source>
</reference>
<dbReference type="Pfam" id="PF18967">
    <property type="entry name" value="PycTM"/>
    <property type="match status" value="1"/>
</dbReference>
<keyword evidence="4" id="KW-0547">Nucleotide-binding</keyword>
<dbReference type="EMBL" id="JAPDOB010000001">
    <property type="protein sequence ID" value="MCW3796747.1"/>
    <property type="molecule type" value="Genomic_DNA"/>
</dbReference>
<feature type="domain" description="Pycsar effector protein" evidence="9">
    <location>
        <begin position="36"/>
        <end position="177"/>
    </location>
</feature>
<dbReference type="InterPro" id="IPR043760">
    <property type="entry name" value="PycTM_dom"/>
</dbReference>
<keyword evidence="11" id="KW-1185">Reference proteome</keyword>
<comment type="subcellular location">
    <subcellularLocation>
        <location evidence="1">Cell membrane</location>
    </subcellularLocation>
</comment>
<evidence type="ECO:0000256" key="2">
    <source>
        <dbReference type="ARBA" id="ARBA00022475"/>
    </source>
</evidence>
<accession>A0ABT3JCE0</accession>
<feature type="transmembrane region" description="Helical" evidence="8">
    <location>
        <begin position="45"/>
        <end position="64"/>
    </location>
</feature>
<sequence>MSEAEFNPELKPGDPGYVFPKEVHNLLVAADVGHMALSEMADNKSSMLMGASFVVFSLSIGTISEGKASLPLLLLTLFSFMATLLGILTVRPGRARKWKVTPETANLLYFGSFTNISRADYVEQMIKVLSSEEATYRHLAGSIYDHGCVLKREKYRWLYWSYTFFLTGLVVTGLAVVWELALRR</sequence>
<evidence type="ECO:0000256" key="3">
    <source>
        <dbReference type="ARBA" id="ARBA00022692"/>
    </source>
</evidence>
<evidence type="ECO:0000256" key="8">
    <source>
        <dbReference type="SAM" id="Phobius"/>
    </source>
</evidence>
<keyword evidence="3 8" id="KW-0812">Transmembrane</keyword>
<gene>
    <name evidence="10" type="ORF">OMW55_02860</name>
</gene>
<keyword evidence="6" id="KW-0051">Antiviral defense</keyword>
<evidence type="ECO:0000313" key="11">
    <source>
        <dbReference type="Proteomes" id="UP001526246"/>
    </source>
</evidence>
<organism evidence="10 11">
    <name type="scientific">Sphingomonas arvum</name>
    <dbReference type="NCBI Taxonomy" id="2992113"/>
    <lineage>
        <taxon>Bacteria</taxon>
        <taxon>Pseudomonadati</taxon>
        <taxon>Pseudomonadota</taxon>
        <taxon>Alphaproteobacteria</taxon>
        <taxon>Sphingomonadales</taxon>
        <taxon>Sphingomonadaceae</taxon>
        <taxon>Sphingomonas</taxon>
    </lineage>
</organism>
<keyword evidence="2" id="KW-1003">Cell membrane</keyword>
<keyword evidence="7 8" id="KW-0472">Membrane</keyword>
<feature type="transmembrane region" description="Helical" evidence="8">
    <location>
        <begin position="70"/>
        <end position="90"/>
    </location>
</feature>
<evidence type="ECO:0000256" key="1">
    <source>
        <dbReference type="ARBA" id="ARBA00004236"/>
    </source>
</evidence>
<dbReference type="RefSeq" id="WP_264880670.1">
    <property type="nucleotide sequence ID" value="NZ_JAPDOB010000001.1"/>
</dbReference>